<protein>
    <submittedName>
        <fullName evidence="2">Uncharacterized protein</fullName>
    </submittedName>
</protein>
<name>A0A381N7J0_9ZZZZ</name>
<feature type="transmembrane region" description="Helical" evidence="1">
    <location>
        <begin position="50"/>
        <end position="76"/>
    </location>
</feature>
<evidence type="ECO:0000256" key="1">
    <source>
        <dbReference type="SAM" id="Phobius"/>
    </source>
</evidence>
<keyword evidence="1" id="KW-0472">Membrane</keyword>
<sequence length="85" mass="9307">MTCVCIKSGNKSLEFFIPSSRRTETQGTISIKISFSTNELRTKASFPSPAVASIITLGLGSPLMVLIKLLFLLSLFHFKKSQKIG</sequence>
<proteinExistence type="predicted"/>
<gene>
    <name evidence="2" type="ORF">METZ01_LOCUS3426</name>
</gene>
<reference evidence="2" key="1">
    <citation type="submission" date="2018-05" db="EMBL/GenBank/DDBJ databases">
        <authorList>
            <person name="Lanie J.A."/>
            <person name="Ng W.-L."/>
            <person name="Kazmierczak K.M."/>
            <person name="Andrzejewski T.M."/>
            <person name="Davidsen T.M."/>
            <person name="Wayne K.J."/>
            <person name="Tettelin H."/>
            <person name="Glass J.I."/>
            <person name="Rusch D."/>
            <person name="Podicherti R."/>
            <person name="Tsui H.-C.T."/>
            <person name="Winkler M.E."/>
        </authorList>
    </citation>
    <scope>NUCLEOTIDE SEQUENCE</scope>
</reference>
<keyword evidence="1" id="KW-0812">Transmembrane</keyword>
<accession>A0A381N7J0</accession>
<keyword evidence="1" id="KW-1133">Transmembrane helix</keyword>
<organism evidence="2">
    <name type="scientific">marine metagenome</name>
    <dbReference type="NCBI Taxonomy" id="408172"/>
    <lineage>
        <taxon>unclassified sequences</taxon>
        <taxon>metagenomes</taxon>
        <taxon>ecological metagenomes</taxon>
    </lineage>
</organism>
<dbReference type="EMBL" id="UINC01000177">
    <property type="protein sequence ID" value="SUZ50572.1"/>
    <property type="molecule type" value="Genomic_DNA"/>
</dbReference>
<dbReference type="AlphaFoldDB" id="A0A381N7J0"/>
<evidence type="ECO:0000313" key="2">
    <source>
        <dbReference type="EMBL" id="SUZ50572.1"/>
    </source>
</evidence>